<dbReference type="InterPro" id="IPR013078">
    <property type="entry name" value="His_Pase_superF_clade-1"/>
</dbReference>
<comment type="caution">
    <text evidence="1">The sequence shown here is derived from an EMBL/GenBank/DDBJ whole genome shotgun (WGS) entry which is preliminary data.</text>
</comment>
<dbReference type="SUPFAM" id="SSF53254">
    <property type="entry name" value="Phosphoglycerate mutase-like"/>
    <property type="match status" value="1"/>
</dbReference>
<gene>
    <name evidence="1" type="ORF">BFS35_003050</name>
</gene>
<keyword evidence="2" id="KW-1185">Reference proteome</keyword>
<dbReference type="EMBL" id="MJBI02000001">
    <property type="protein sequence ID" value="RAI82678.1"/>
    <property type="molecule type" value="Genomic_DNA"/>
</dbReference>
<dbReference type="Proteomes" id="UP000229523">
    <property type="component" value="Unassembled WGS sequence"/>
</dbReference>
<protein>
    <submittedName>
        <fullName evidence="1">Histidine phosphatase family protein</fullName>
    </submittedName>
</protein>
<name>A0A2G5NUI6_9STAP</name>
<evidence type="ECO:0000313" key="1">
    <source>
        <dbReference type="EMBL" id="RAI82678.1"/>
    </source>
</evidence>
<dbReference type="AlphaFoldDB" id="A0A2G5NUI6"/>
<dbReference type="CDD" id="cd07067">
    <property type="entry name" value="HP_PGM_like"/>
    <property type="match status" value="1"/>
</dbReference>
<evidence type="ECO:0000313" key="2">
    <source>
        <dbReference type="Proteomes" id="UP000229523"/>
    </source>
</evidence>
<dbReference type="RefSeq" id="WP_099577960.1">
    <property type="nucleotide sequence ID" value="NZ_MJBI02000001.1"/>
</dbReference>
<sequence length="175" mass="20304">MIYLLRHCKATGQEYNAELTSEGKESSIKLIPILSKLNIHEIHSSPMTRAIDTVSPFAEKNNIHINTTEVLQERILSLDAIPDWKSHLEKTFLDFDYKLENAESSNEALKRIFTFVKSLDNDKNHLIVSHGNLLTLLINKYDKNFEFIESLKMENPDFFKLDLINEKVERLNISK</sequence>
<dbReference type="Gene3D" id="3.40.50.1240">
    <property type="entry name" value="Phosphoglycerate mutase-like"/>
    <property type="match status" value="1"/>
</dbReference>
<accession>A0A2G5NUI6</accession>
<dbReference type="InterPro" id="IPR029033">
    <property type="entry name" value="His_PPase_superfam"/>
</dbReference>
<organism evidence="1 2">
    <name type="scientific">Macrococcoides goetzii</name>
    <dbReference type="NCBI Taxonomy" id="1891097"/>
    <lineage>
        <taxon>Bacteria</taxon>
        <taxon>Bacillati</taxon>
        <taxon>Bacillota</taxon>
        <taxon>Bacilli</taxon>
        <taxon>Bacillales</taxon>
        <taxon>Staphylococcaceae</taxon>
        <taxon>Macrococcoides</taxon>
    </lineage>
</organism>
<reference evidence="1 2" key="1">
    <citation type="journal article" date="2018" name="Front. Microbiol.">
        <title>Description and Comparative Genomics of Macrococcus caseolyticus subsp. hominis subsp. nov., Macrococcus goetzii sp. nov., Macrococcus epidermidis sp. nov., and Macrococcus bohemicus sp. nov., Novel Macrococci From Human Clinical Material With Virulence Potential and Suspected Uptake of Foreign DNA by Natural Transformation.</title>
        <authorList>
            <person name="Maslanova I."/>
            <person name="Wertheimer Z."/>
            <person name="Sedlacek I."/>
            <person name="Svec P."/>
            <person name="Indrakova A."/>
            <person name="Kovarovic V."/>
            <person name="Schumann P."/>
            <person name="Sproer C."/>
            <person name="Kralova S."/>
            <person name="Sedo O."/>
            <person name="Kristofova L."/>
            <person name="Vrbovska V."/>
            <person name="Fuzik T."/>
            <person name="Petras P."/>
            <person name="Zdrahal Z."/>
            <person name="Ruzickova V."/>
            <person name="Doskar J."/>
            <person name="Pantucek R."/>
        </authorList>
    </citation>
    <scope>NUCLEOTIDE SEQUENCE [LARGE SCALE GENOMIC DNA]</scope>
    <source>
        <strain evidence="1 2">CCM 4927</strain>
    </source>
</reference>
<proteinExistence type="predicted"/>
<dbReference type="Pfam" id="PF00300">
    <property type="entry name" value="His_Phos_1"/>
    <property type="match status" value="1"/>
</dbReference>